<dbReference type="InterPro" id="IPR011245">
    <property type="entry name" value="Butyrate_kin"/>
</dbReference>
<keyword evidence="12" id="KW-1185">Reference proteome</keyword>
<dbReference type="Gene3D" id="3.30.420.40">
    <property type="match status" value="2"/>
</dbReference>
<evidence type="ECO:0000256" key="5">
    <source>
        <dbReference type="ARBA" id="ARBA00022741"/>
    </source>
</evidence>
<accession>A0A3S9SYP1</accession>
<dbReference type="PRINTS" id="PR00471">
    <property type="entry name" value="ACETATEKNASE"/>
</dbReference>
<dbReference type="Proteomes" id="UP000267250">
    <property type="component" value="Chromosome"/>
</dbReference>
<dbReference type="PANTHER" id="PTHR21060:SF15">
    <property type="entry name" value="ACETATE KINASE-RELATED"/>
    <property type="match status" value="1"/>
</dbReference>
<evidence type="ECO:0000256" key="4">
    <source>
        <dbReference type="ARBA" id="ARBA00022679"/>
    </source>
</evidence>
<dbReference type="CDD" id="cd24011">
    <property type="entry name" value="ASKHA_NBD_BK"/>
    <property type="match status" value="1"/>
</dbReference>
<keyword evidence="4 9" id="KW-0808">Transferase</keyword>
<evidence type="ECO:0000256" key="9">
    <source>
        <dbReference type="HAMAP-Rule" id="MF_00542"/>
    </source>
</evidence>
<dbReference type="GO" id="GO:0008776">
    <property type="term" value="F:acetate kinase activity"/>
    <property type="evidence" value="ECO:0007669"/>
    <property type="project" value="TreeGrafter"/>
</dbReference>
<evidence type="ECO:0000256" key="1">
    <source>
        <dbReference type="ARBA" id="ARBA00004496"/>
    </source>
</evidence>
<evidence type="ECO:0000313" key="11">
    <source>
        <dbReference type="EMBL" id="AZR73447.1"/>
    </source>
</evidence>
<comment type="similarity">
    <text evidence="2 9 10">Belongs to the acetokinase family.</text>
</comment>
<evidence type="ECO:0000256" key="8">
    <source>
        <dbReference type="ARBA" id="ARBA00048596"/>
    </source>
</evidence>
<dbReference type="NCBIfam" id="TIGR02707">
    <property type="entry name" value="butyr_kinase"/>
    <property type="match status" value="1"/>
</dbReference>
<evidence type="ECO:0000256" key="3">
    <source>
        <dbReference type="ARBA" id="ARBA00022490"/>
    </source>
</evidence>
<proteinExistence type="inferred from homology"/>
<dbReference type="RefSeq" id="WP_127016788.1">
    <property type="nucleotide sequence ID" value="NZ_CP016379.1"/>
</dbReference>
<protein>
    <recommendedName>
        <fullName evidence="9">Probable butyrate kinase</fullName>
        <shortName evidence="9">BK</shortName>
        <ecNumber evidence="9">2.7.2.7</ecNumber>
    </recommendedName>
    <alternativeName>
        <fullName evidence="9">Branched-chain carboxylic acid kinase</fullName>
    </alternativeName>
</protein>
<dbReference type="EC" id="2.7.2.7" evidence="9"/>
<evidence type="ECO:0000256" key="2">
    <source>
        <dbReference type="ARBA" id="ARBA00008748"/>
    </source>
</evidence>
<dbReference type="InterPro" id="IPR000890">
    <property type="entry name" value="Aliphatic_acid_kin_short-chain"/>
</dbReference>
<keyword evidence="5 9" id="KW-0547">Nucleotide-binding</keyword>
<comment type="subcellular location">
    <subcellularLocation>
        <location evidence="1 9">Cytoplasm</location>
    </subcellularLocation>
</comment>
<dbReference type="HAMAP" id="MF_00542">
    <property type="entry name" value="Butyrate_kinase"/>
    <property type="match status" value="1"/>
</dbReference>
<dbReference type="PROSITE" id="PS01075">
    <property type="entry name" value="ACETATE_KINASE_1"/>
    <property type="match status" value="1"/>
</dbReference>
<dbReference type="GO" id="GO:0047761">
    <property type="term" value="F:butyrate kinase activity"/>
    <property type="evidence" value="ECO:0007669"/>
    <property type="project" value="UniProtKB-UniRule"/>
</dbReference>
<name>A0A3S9SYP1_9FIRM</name>
<evidence type="ECO:0000256" key="6">
    <source>
        <dbReference type="ARBA" id="ARBA00022777"/>
    </source>
</evidence>
<organism evidence="11 12">
    <name type="scientific">Anoxybacter fermentans</name>
    <dbReference type="NCBI Taxonomy" id="1323375"/>
    <lineage>
        <taxon>Bacteria</taxon>
        <taxon>Bacillati</taxon>
        <taxon>Bacillota</taxon>
        <taxon>Clostridia</taxon>
        <taxon>Halanaerobiales</taxon>
        <taxon>Anoxybacter</taxon>
    </lineage>
</organism>
<dbReference type="PANTHER" id="PTHR21060">
    <property type="entry name" value="ACETATE KINASE"/>
    <property type="match status" value="1"/>
</dbReference>
<dbReference type="InterPro" id="IPR023865">
    <property type="entry name" value="Aliphatic_acid_kinase_CS"/>
</dbReference>
<dbReference type="GO" id="GO:0005524">
    <property type="term" value="F:ATP binding"/>
    <property type="evidence" value="ECO:0007669"/>
    <property type="project" value="UniProtKB-KW"/>
</dbReference>
<dbReference type="PIRSF" id="PIRSF036458">
    <property type="entry name" value="Butyrate_kin"/>
    <property type="match status" value="1"/>
</dbReference>
<evidence type="ECO:0000256" key="10">
    <source>
        <dbReference type="RuleBase" id="RU003835"/>
    </source>
</evidence>
<gene>
    <name evidence="9" type="primary">buk</name>
    <name evidence="11" type="ORF">BBF96_08660</name>
</gene>
<reference evidence="11 12" key="1">
    <citation type="submission" date="2016-07" db="EMBL/GenBank/DDBJ databases">
        <title>Genome and transcriptome analysis of iron-reducing fermentative bacteria Anoxybacter fermentans.</title>
        <authorList>
            <person name="Zeng X."/>
            <person name="Shao Z."/>
        </authorList>
    </citation>
    <scope>NUCLEOTIDE SEQUENCE [LARGE SCALE GENOMIC DNA]</scope>
    <source>
        <strain evidence="11 12">DY22613</strain>
    </source>
</reference>
<dbReference type="EMBL" id="CP016379">
    <property type="protein sequence ID" value="AZR73447.1"/>
    <property type="molecule type" value="Genomic_DNA"/>
</dbReference>
<comment type="catalytic activity">
    <reaction evidence="8 9">
        <text>butanoate + ATP = butanoyl phosphate + ADP</text>
        <dbReference type="Rhea" id="RHEA:13585"/>
        <dbReference type="ChEBI" id="CHEBI:17968"/>
        <dbReference type="ChEBI" id="CHEBI:30616"/>
        <dbReference type="ChEBI" id="CHEBI:58079"/>
        <dbReference type="ChEBI" id="CHEBI:456216"/>
        <dbReference type="EC" id="2.7.2.7"/>
    </reaction>
</comment>
<keyword evidence="7 9" id="KW-0067">ATP-binding</keyword>
<sequence>MEYQILVINPGSTSTKIAIYHNEKLLFEENISHSTEELSKYERIIDQLDFRKEMVIKTVKEKGFSLEELDAIVARGGLLRPLSGGTYRINQQMVNDLKEGVQGEHASNLAGLIAFDLASKLNIPAFTVDPVAVDEFIPEARISGIPEIERRSLSHALNIKATARQAARDLNLSFSECNFIVAHLGGGISIAPLLKGRIVDVNNANESGPFSPERCGQLPVGDLVRLAFSGKYTFRELKKRMVGQGGLTAYLGTNNCQEIEEKIKAGDEKVAEVYHAMIYQIAKEIGAMATVLKGEVDAIILTGGLAHSKMVTDGITEYVQYIAPVKVYPGAMEMLALCQGALRVLRREEEPLEYIVEGVK</sequence>
<evidence type="ECO:0000256" key="7">
    <source>
        <dbReference type="ARBA" id="ARBA00022840"/>
    </source>
</evidence>
<dbReference type="OrthoDB" id="9771859at2"/>
<dbReference type="GO" id="GO:0005737">
    <property type="term" value="C:cytoplasm"/>
    <property type="evidence" value="ECO:0007669"/>
    <property type="project" value="UniProtKB-SubCell"/>
</dbReference>
<dbReference type="SUPFAM" id="SSF53067">
    <property type="entry name" value="Actin-like ATPase domain"/>
    <property type="match status" value="2"/>
</dbReference>
<dbReference type="NCBIfam" id="NF002834">
    <property type="entry name" value="PRK03011.1-5"/>
    <property type="match status" value="1"/>
</dbReference>
<dbReference type="KEGG" id="aft:BBF96_08660"/>
<keyword evidence="6 9" id="KW-0418">Kinase</keyword>
<dbReference type="AlphaFoldDB" id="A0A3S9SYP1"/>
<keyword evidence="3 9" id="KW-0963">Cytoplasm</keyword>
<evidence type="ECO:0000313" key="12">
    <source>
        <dbReference type="Proteomes" id="UP000267250"/>
    </source>
</evidence>
<dbReference type="GO" id="GO:0006083">
    <property type="term" value="P:acetate metabolic process"/>
    <property type="evidence" value="ECO:0007669"/>
    <property type="project" value="TreeGrafter"/>
</dbReference>
<dbReference type="Pfam" id="PF00871">
    <property type="entry name" value="Acetate_kinase"/>
    <property type="match status" value="1"/>
</dbReference>
<dbReference type="InterPro" id="IPR043129">
    <property type="entry name" value="ATPase_NBD"/>
</dbReference>